<comment type="caution">
    <text evidence="1">The sequence shown here is derived from an EMBL/GenBank/DDBJ whole genome shotgun (WGS) entry which is preliminary data.</text>
</comment>
<reference evidence="1 2" key="1">
    <citation type="submission" date="2024-09" db="EMBL/GenBank/DDBJ databases">
        <authorList>
            <person name="Sun Q."/>
            <person name="Mori K."/>
        </authorList>
    </citation>
    <scope>NUCLEOTIDE SEQUENCE [LARGE SCALE GENOMIC DNA]</scope>
    <source>
        <strain evidence="1 2">TBRC 4938</strain>
    </source>
</reference>
<evidence type="ECO:0000313" key="2">
    <source>
        <dbReference type="Proteomes" id="UP001589692"/>
    </source>
</evidence>
<protein>
    <submittedName>
        <fullName evidence="1">Uncharacterized protein</fullName>
    </submittedName>
</protein>
<sequence length="71" mass="7753">MLHERHGKMTTAGEGMLPHALSSFPAIPSVAGRIGQEKRTQYSSVRDGLAGNLAYIGGEFRNSNPQRPVFR</sequence>
<organism evidence="1 2">
    <name type="scientific">Rhizobium puerariae</name>
    <dbReference type="NCBI Taxonomy" id="1585791"/>
    <lineage>
        <taxon>Bacteria</taxon>
        <taxon>Pseudomonadati</taxon>
        <taxon>Pseudomonadota</taxon>
        <taxon>Alphaproteobacteria</taxon>
        <taxon>Hyphomicrobiales</taxon>
        <taxon>Rhizobiaceae</taxon>
        <taxon>Rhizobium/Agrobacterium group</taxon>
        <taxon>Rhizobium</taxon>
    </lineage>
</organism>
<dbReference type="EMBL" id="JBHMAA010000036">
    <property type="protein sequence ID" value="MFB9952660.1"/>
    <property type="molecule type" value="Genomic_DNA"/>
</dbReference>
<evidence type="ECO:0000313" key="1">
    <source>
        <dbReference type="EMBL" id="MFB9952660.1"/>
    </source>
</evidence>
<dbReference type="RefSeq" id="WP_377265456.1">
    <property type="nucleotide sequence ID" value="NZ_JBHMAA010000036.1"/>
</dbReference>
<dbReference type="Proteomes" id="UP001589692">
    <property type="component" value="Unassembled WGS sequence"/>
</dbReference>
<proteinExistence type="predicted"/>
<keyword evidence="2" id="KW-1185">Reference proteome</keyword>
<gene>
    <name evidence="1" type="ORF">ACFFP0_27760</name>
</gene>
<name>A0ABV6ATL7_9HYPH</name>
<accession>A0ABV6ATL7</accession>